<feature type="binding site" evidence="8">
    <location>
        <position position="153"/>
    </location>
    <ligand>
        <name>(R)-pantoate</name>
        <dbReference type="ChEBI" id="CHEBI:15980"/>
    </ligand>
</feature>
<feature type="active site" description="Proton donor" evidence="8">
    <location>
        <position position="37"/>
    </location>
</feature>
<proteinExistence type="inferred from homology"/>
<dbReference type="PANTHER" id="PTHR21299">
    <property type="entry name" value="CYTIDYLATE KINASE/PANTOATE-BETA-ALANINE LIGASE"/>
    <property type="match status" value="1"/>
</dbReference>
<evidence type="ECO:0000256" key="2">
    <source>
        <dbReference type="ARBA" id="ARBA00009256"/>
    </source>
</evidence>
<comment type="caution">
    <text evidence="9">The sequence shown here is derived from an EMBL/GenBank/DDBJ whole genome shotgun (WGS) entry which is preliminary data.</text>
</comment>
<name>A0ABS1KPX7_9BACT</name>
<feature type="binding site" evidence="8">
    <location>
        <begin position="147"/>
        <end position="150"/>
    </location>
    <ligand>
        <name>ATP</name>
        <dbReference type="ChEBI" id="CHEBI:30616"/>
    </ligand>
</feature>
<evidence type="ECO:0000256" key="4">
    <source>
        <dbReference type="ARBA" id="ARBA00022655"/>
    </source>
</evidence>
<feature type="binding site" evidence="8">
    <location>
        <position position="61"/>
    </location>
    <ligand>
        <name>beta-alanine</name>
        <dbReference type="ChEBI" id="CHEBI:57966"/>
    </ligand>
</feature>
<keyword evidence="8" id="KW-0963">Cytoplasm</keyword>
<comment type="catalytic activity">
    <reaction evidence="7 8">
        <text>(R)-pantoate + beta-alanine + ATP = (R)-pantothenate + AMP + diphosphate + H(+)</text>
        <dbReference type="Rhea" id="RHEA:10912"/>
        <dbReference type="ChEBI" id="CHEBI:15378"/>
        <dbReference type="ChEBI" id="CHEBI:15980"/>
        <dbReference type="ChEBI" id="CHEBI:29032"/>
        <dbReference type="ChEBI" id="CHEBI:30616"/>
        <dbReference type="ChEBI" id="CHEBI:33019"/>
        <dbReference type="ChEBI" id="CHEBI:57966"/>
        <dbReference type="ChEBI" id="CHEBI:456215"/>
        <dbReference type="EC" id="6.3.2.1"/>
    </reaction>
</comment>
<comment type="caution">
    <text evidence="8">Lacks conserved residue(s) required for the propagation of feature annotation.</text>
</comment>
<organism evidence="9 10">
    <name type="scientific">Chryseolinea lacunae</name>
    <dbReference type="NCBI Taxonomy" id="2801331"/>
    <lineage>
        <taxon>Bacteria</taxon>
        <taxon>Pseudomonadati</taxon>
        <taxon>Bacteroidota</taxon>
        <taxon>Cytophagia</taxon>
        <taxon>Cytophagales</taxon>
        <taxon>Fulvivirgaceae</taxon>
        <taxon>Chryseolinea</taxon>
    </lineage>
</organism>
<keyword evidence="4 8" id="KW-0566">Pantothenate biosynthesis</keyword>
<evidence type="ECO:0000256" key="7">
    <source>
        <dbReference type="ARBA" id="ARBA00048258"/>
    </source>
</evidence>
<dbReference type="InterPro" id="IPR014729">
    <property type="entry name" value="Rossmann-like_a/b/a_fold"/>
</dbReference>
<keyword evidence="5 8" id="KW-0547">Nucleotide-binding</keyword>
<feature type="binding site" evidence="8">
    <location>
        <begin position="184"/>
        <end position="187"/>
    </location>
    <ligand>
        <name>ATP</name>
        <dbReference type="ChEBI" id="CHEBI:30616"/>
    </ligand>
</feature>
<accession>A0ABS1KPX7</accession>
<comment type="function">
    <text evidence="8">Catalyzes the condensation of pantoate with beta-alanine in an ATP-dependent reaction via a pantoyl-adenylate intermediate.</text>
</comment>
<dbReference type="Pfam" id="PF02569">
    <property type="entry name" value="Pantoate_ligase"/>
    <property type="match status" value="1"/>
</dbReference>
<dbReference type="EMBL" id="JAERRB010000003">
    <property type="protein sequence ID" value="MBL0741510.1"/>
    <property type="molecule type" value="Genomic_DNA"/>
</dbReference>
<dbReference type="RefSeq" id="WP_202008889.1">
    <property type="nucleotide sequence ID" value="NZ_JAERRB010000003.1"/>
</dbReference>
<evidence type="ECO:0000256" key="1">
    <source>
        <dbReference type="ARBA" id="ARBA00004990"/>
    </source>
</evidence>
<sequence>MEIFKQIAPFQAYLKDAKLAGKTVGLVPTMGALHKGHISLVETSKAHNSLTVATIYVNPTQFNNPADLQKYPKTLDKDVALLEKVGCDALFCPDNEEMYDHPSMLKFDFGQLDKVMEGEFRPGHFSGVALVVSKLFNIVQPHQAYFGQKDWQQFAIIRALVDELKFDLVLHSVPTMREADGLAMSSRNLRLSESQRQHADVLFRALTQAKEALVQGQEVRVVKKMVADMVNNEPEMKLEYFEVADRKNLTSLTNVKDASPAILCIAAFAGEVRLIDNLFVG</sequence>
<dbReference type="HAMAP" id="MF_00158">
    <property type="entry name" value="PanC"/>
    <property type="match status" value="1"/>
</dbReference>
<dbReference type="PANTHER" id="PTHR21299:SF1">
    <property type="entry name" value="PANTOATE--BETA-ALANINE LIGASE"/>
    <property type="match status" value="1"/>
</dbReference>
<evidence type="ECO:0000313" key="10">
    <source>
        <dbReference type="Proteomes" id="UP000613030"/>
    </source>
</evidence>
<feature type="binding site" evidence="8">
    <location>
        <position position="61"/>
    </location>
    <ligand>
        <name>(R)-pantoate</name>
        <dbReference type="ChEBI" id="CHEBI:15980"/>
    </ligand>
</feature>
<comment type="miscellaneous">
    <text evidence="8">The reaction proceeds by a bi uni uni bi ping pong mechanism.</text>
</comment>
<dbReference type="Gene3D" id="3.30.1300.10">
    <property type="entry name" value="Pantoate-beta-alanine ligase, C-terminal domain"/>
    <property type="match status" value="1"/>
</dbReference>
<comment type="subunit">
    <text evidence="8">Homodimer.</text>
</comment>
<dbReference type="GO" id="GO:0004592">
    <property type="term" value="F:pantoate-beta-alanine ligase activity"/>
    <property type="evidence" value="ECO:0007669"/>
    <property type="project" value="UniProtKB-EC"/>
</dbReference>
<comment type="subcellular location">
    <subcellularLocation>
        <location evidence="8">Cytoplasm</location>
    </subcellularLocation>
</comment>
<dbReference type="NCBIfam" id="TIGR00018">
    <property type="entry name" value="panC"/>
    <property type="match status" value="1"/>
</dbReference>
<keyword evidence="6 8" id="KW-0067">ATP-binding</keyword>
<dbReference type="InterPro" id="IPR003721">
    <property type="entry name" value="Pantoate_ligase"/>
</dbReference>
<dbReference type="Proteomes" id="UP000613030">
    <property type="component" value="Unassembled WGS sequence"/>
</dbReference>
<evidence type="ECO:0000313" key="9">
    <source>
        <dbReference type="EMBL" id="MBL0741510.1"/>
    </source>
</evidence>
<dbReference type="InterPro" id="IPR042176">
    <property type="entry name" value="Pantoate_ligase_C"/>
</dbReference>
<dbReference type="EC" id="6.3.2.1" evidence="8"/>
<dbReference type="CDD" id="cd00560">
    <property type="entry name" value="PanC"/>
    <property type="match status" value="1"/>
</dbReference>
<gene>
    <name evidence="8" type="primary">panC</name>
    <name evidence="9" type="ORF">JI741_09790</name>
</gene>
<evidence type="ECO:0000256" key="3">
    <source>
        <dbReference type="ARBA" id="ARBA00022598"/>
    </source>
</evidence>
<keyword evidence="10" id="KW-1185">Reference proteome</keyword>
<feature type="binding site" evidence="8">
    <location>
        <begin position="30"/>
        <end position="37"/>
    </location>
    <ligand>
        <name>ATP</name>
        <dbReference type="ChEBI" id="CHEBI:30616"/>
    </ligand>
</feature>
<reference evidence="9 10" key="1">
    <citation type="submission" date="2021-01" db="EMBL/GenBank/DDBJ databases">
        <title>Chryseolinea sp. Jin1 Genome sequencing and assembly.</title>
        <authorList>
            <person name="Kim I."/>
        </authorList>
    </citation>
    <scope>NUCLEOTIDE SEQUENCE [LARGE SCALE GENOMIC DNA]</scope>
    <source>
        <strain evidence="9 10">Jin1</strain>
    </source>
</reference>
<evidence type="ECO:0000256" key="5">
    <source>
        <dbReference type="ARBA" id="ARBA00022741"/>
    </source>
</evidence>
<comment type="pathway">
    <text evidence="1 8">Cofactor biosynthesis; (R)-pantothenate biosynthesis; (R)-pantothenate from (R)-pantoate and beta-alanine: step 1/1.</text>
</comment>
<comment type="similarity">
    <text evidence="2 8">Belongs to the pantothenate synthetase family.</text>
</comment>
<dbReference type="Gene3D" id="3.40.50.620">
    <property type="entry name" value="HUPs"/>
    <property type="match status" value="1"/>
</dbReference>
<evidence type="ECO:0000256" key="8">
    <source>
        <dbReference type="HAMAP-Rule" id="MF_00158"/>
    </source>
</evidence>
<dbReference type="SUPFAM" id="SSF52374">
    <property type="entry name" value="Nucleotidylyl transferase"/>
    <property type="match status" value="1"/>
</dbReference>
<keyword evidence="3 8" id="KW-0436">Ligase</keyword>
<evidence type="ECO:0000256" key="6">
    <source>
        <dbReference type="ARBA" id="ARBA00022840"/>
    </source>
</evidence>
<protein>
    <recommendedName>
        <fullName evidence="8">Pantothenate synthetase</fullName>
        <shortName evidence="8">PS</shortName>
        <ecNumber evidence="8">6.3.2.1</ecNumber>
    </recommendedName>
    <alternativeName>
        <fullName evidence="8">Pantoate--beta-alanine ligase</fullName>
    </alternativeName>
    <alternativeName>
        <fullName evidence="8">Pantoate-activating enzyme</fullName>
    </alternativeName>
</protein>